<name>A0ABU4TNN8_9PSEU</name>
<evidence type="ECO:0000313" key="1">
    <source>
        <dbReference type="EMBL" id="MDX8049893.1"/>
    </source>
</evidence>
<comment type="caution">
    <text evidence="1">The sequence shown here is derived from an EMBL/GenBank/DDBJ whole genome shotgun (WGS) entry which is preliminary data.</text>
</comment>
<organism evidence="1 2">
    <name type="scientific">Lentzea kristufekii</name>
    <dbReference type="NCBI Taxonomy" id="3095430"/>
    <lineage>
        <taxon>Bacteria</taxon>
        <taxon>Bacillati</taxon>
        <taxon>Actinomycetota</taxon>
        <taxon>Actinomycetes</taxon>
        <taxon>Pseudonocardiales</taxon>
        <taxon>Pseudonocardiaceae</taxon>
        <taxon>Lentzea</taxon>
    </lineage>
</organism>
<keyword evidence="2" id="KW-1185">Reference proteome</keyword>
<gene>
    <name evidence="1" type="ORF">SK571_10915</name>
</gene>
<proteinExistence type="predicted"/>
<dbReference type="EMBL" id="JAXAVV010000004">
    <property type="protein sequence ID" value="MDX8049893.1"/>
    <property type="molecule type" value="Genomic_DNA"/>
</dbReference>
<dbReference type="Proteomes" id="UP001271792">
    <property type="component" value="Unassembled WGS sequence"/>
</dbReference>
<evidence type="ECO:0000313" key="2">
    <source>
        <dbReference type="Proteomes" id="UP001271792"/>
    </source>
</evidence>
<dbReference type="RefSeq" id="WP_319983911.1">
    <property type="nucleotide sequence ID" value="NZ_JAXAVV010000004.1"/>
</dbReference>
<reference evidence="1 2" key="1">
    <citation type="submission" date="2023-11" db="EMBL/GenBank/DDBJ databases">
        <title>Lentzea sokolovensis, sp. nov., Lentzea kristufkii, sp. nov., and Lentzea miocenensis, sp. nov., rare actinobacteria from Sokolov Coal Basin, Miocene lacustrine sediment, Czech Republic.</title>
        <authorList>
            <person name="Lara A."/>
            <person name="Kotroba L."/>
            <person name="Nouioui I."/>
            <person name="Neumann-Schaal M."/>
            <person name="Mast Y."/>
            <person name="Chronakova A."/>
        </authorList>
    </citation>
    <scope>NUCLEOTIDE SEQUENCE [LARGE SCALE GENOMIC DNA]</scope>
    <source>
        <strain evidence="1 2">BCCO 10_0798</strain>
    </source>
</reference>
<protein>
    <recommendedName>
        <fullName evidence="3">C2H2-type domain-containing protein</fullName>
    </recommendedName>
</protein>
<evidence type="ECO:0008006" key="3">
    <source>
        <dbReference type="Google" id="ProtNLM"/>
    </source>
</evidence>
<reference evidence="1 2" key="2">
    <citation type="submission" date="2023-11" db="EMBL/GenBank/DDBJ databases">
        <authorList>
            <person name="Lara A.C."/>
            <person name="Chronakova A."/>
        </authorList>
    </citation>
    <scope>NUCLEOTIDE SEQUENCE [LARGE SCALE GENOMIC DNA]</scope>
    <source>
        <strain evidence="1 2">BCCO 10_0798</strain>
    </source>
</reference>
<sequence length="282" mass="30656">MVVFECVACGAALTVPLRQVDRPDHEHHVWANSTSFTPSLLPPGTYAAQGDFLAGPGDVRGLSWVDDHPEGWCCGVNGADPNLACACGQPVATRVDDCSWWQVVRFEPGAVRATGEPDPVRPWDAFDWDGVPLTESELWWPRRVGIAAGAALAGVLLAAQDAPVLAADGPVHDLFQSHLDAWRPPGPPPRTLAQAGPGLTAQADLLMVPRHPQTGEAWPVPGTTVPISAELWLWLANDKPPYLPRTGGQWEPYLRHDPLPCRPRELRLDDNVTRSVMSKPRK</sequence>
<accession>A0ABU4TNN8</accession>